<dbReference type="SUPFAM" id="SSF55785">
    <property type="entry name" value="PYP-like sensor domain (PAS domain)"/>
    <property type="match status" value="1"/>
</dbReference>
<evidence type="ECO:0000256" key="1">
    <source>
        <dbReference type="ARBA" id="ARBA00001946"/>
    </source>
</evidence>
<sequence>MSVFNKNSSFFLQLVIAIQINIHRMGTHTWSNCAIMNTDSFNFMQEIFNTVLKNSLDLFAYIDKNQKYQYVSNSYAQFYGHKAQSLINKSPQDIFESLTYEDKILPNLNKCLTSALPINYKSWVKPKGNNEESFLYITYLPHFSEEHQEVVGIIVIAKDVTKFKRAETLLAKSANTDALTNIPNRLFLTNKLNELSQNANRHTDRYAILFCDLDGFKSVNDKYGHAVGDRILSQVAQRLKHEIREEDIIARYGGDEFVILITDRASLVTINAIRNKIFSAISQPFQFSGDNINIGISIGSAIYPDHGTEPDDLLIKADAEMYSSKNS</sequence>
<dbReference type="PROSITE" id="PS50887">
    <property type="entry name" value="GGDEF"/>
    <property type="match status" value="1"/>
</dbReference>
<comment type="caution">
    <text evidence="3">The sequence shown here is derived from an EMBL/GenBank/DDBJ whole genome shotgun (WGS) entry which is preliminary data.</text>
</comment>
<dbReference type="FunFam" id="3.30.70.270:FF:000001">
    <property type="entry name" value="Diguanylate cyclase domain protein"/>
    <property type="match status" value="1"/>
</dbReference>
<reference evidence="3 4" key="1">
    <citation type="submission" date="2019-11" db="EMBL/GenBank/DDBJ databases">
        <title>P. haliotis isolates from Z. marina roots.</title>
        <authorList>
            <person name="Cohen M."/>
            <person name="Jospin G."/>
            <person name="Eisen J.A."/>
            <person name="Coil D.A."/>
        </authorList>
    </citation>
    <scope>NUCLEOTIDE SEQUENCE [LARGE SCALE GENOMIC DNA]</scope>
    <source>
        <strain evidence="3 4">UCD-MCMsp1aY</strain>
    </source>
</reference>
<feature type="domain" description="GGDEF" evidence="2">
    <location>
        <begin position="204"/>
        <end position="327"/>
    </location>
</feature>
<protein>
    <submittedName>
        <fullName evidence="3">Diguanylate cyclase</fullName>
    </submittedName>
</protein>
<dbReference type="Proteomes" id="UP000439994">
    <property type="component" value="Unassembled WGS sequence"/>
</dbReference>
<dbReference type="PANTHER" id="PTHR44757">
    <property type="entry name" value="DIGUANYLATE CYCLASE DGCP"/>
    <property type="match status" value="1"/>
</dbReference>
<dbReference type="SUPFAM" id="SSF55073">
    <property type="entry name" value="Nucleotide cyclase"/>
    <property type="match status" value="1"/>
</dbReference>
<dbReference type="EMBL" id="WOCD01000003">
    <property type="protein sequence ID" value="MUH72824.1"/>
    <property type="molecule type" value="Genomic_DNA"/>
</dbReference>
<dbReference type="CDD" id="cd01949">
    <property type="entry name" value="GGDEF"/>
    <property type="match status" value="1"/>
</dbReference>
<dbReference type="Pfam" id="PF08448">
    <property type="entry name" value="PAS_4"/>
    <property type="match status" value="1"/>
</dbReference>
<accession>A0A6N8F9I9</accession>
<dbReference type="InterPro" id="IPR013656">
    <property type="entry name" value="PAS_4"/>
</dbReference>
<organism evidence="3 4">
    <name type="scientific">Psychrosphaera haliotis</name>
    <dbReference type="NCBI Taxonomy" id="555083"/>
    <lineage>
        <taxon>Bacteria</taxon>
        <taxon>Pseudomonadati</taxon>
        <taxon>Pseudomonadota</taxon>
        <taxon>Gammaproteobacteria</taxon>
        <taxon>Alteromonadales</taxon>
        <taxon>Pseudoalteromonadaceae</taxon>
        <taxon>Psychrosphaera</taxon>
    </lineage>
</organism>
<evidence type="ECO:0000313" key="4">
    <source>
        <dbReference type="Proteomes" id="UP000439994"/>
    </source>
</evidence>
<dbReference type="PANTHER" id="PTHR44757:SF2">
    <property type="entry name" value="BIOFILM ARCHITECTURE MAINTENANCE PROTEIN MBAA"/>
    <property type="match status" value="1"/>
</dbReference>
<comment type="cofactor">
    <cofactor evidence="1">
        <name>Mg(2+)</name>
        <dbReference type="ChEBI" id="CHEBI:18420"/>
    </cofactor>
</comment>
<evidence type="ECO:0000259" key="2">
    <source>
        <dbReference type="PROSITE" id="PS50887"/>
    </source>
</evidence>
<dbReference type="InterPro" id="IPR052155">
    <property type="entry name" value="Biofilm_reg_signaling"/>
</dbReference>
<proteinExistence type="predicted"/>
<dbReference type="Pfam" id="PF00990">
    <property type="entry name" value="GGDEF"/>
    <property type="match status" value="1"/>
</dbReference>
<keyword evidence="4" id="KW-1185">Reference proteome</keyword>
<dbReference type="AlphaFoldDB" id="A0A6N8F9I9"/>
<gene>
    <name evidence="3" type="ORF">GNP35_10155</name>
</gene>
<dbReference type="OrthoDB" id="92309at2"/>
<evidence type="ECO:0000313" key="3">
    <source>
        <dbReference type="EMBL" id="MUH72824.1"/>
    </source>
</evidence>
<dbReference type="InterPro" id="IPR000014">
    <property type="entry name" value="PAS"/>
</dbReference>
<dbReference type="GO" id="GO:0003824">
    <property type="term" value="F:catalytic activity"/>
    <property type="evidence" value="ECO:0007669"/>
    <property type="project" value="UniProtKB-ARBA"/>
</dbReference>
<dbReference type="NCBIfam" id="TIGR00229">
    <property type="entry name" value="sensory_box"/>
    <property type="match status" value="1"/>
</dbReference>
<dbReference type="InterPro" id="IPR029787">
    <property type="entry name" value="Nucleotide_cyclase"/>
</dbReference>
<dbReference type="Gene3D" id="3.30.70.270">
    <property type="match status" value="1"/>
</dbReference>
<dbReference type="InterPro" id="IPR035965">
    <property type="entry name" value="PAS-like_dom_sf"/>
</dbReference>
<dbReference type="InterPro" id="IPR000160">
    <property type="entry name" value="GGDEF_dom"/>
</dbReference>
<dbReference type="SMART" id="SM00267">
    <property type="entry name" value="GGDEF"/>
    <property type="match status" value="1"/>
</dbReference>
<dbReference type="Gene3D" id="3.30.450.20">
    <property type="entry name" value="PAS domain"/>
    <property type="match status" value="1"/>
</dbReference>
<dbReference type="InterPro" id="IPR043128">
    <property type="entry name" value="Rev_trsase/Diguanyl_cyclase"/>
</dbReference>
<name>A0A6N8F9I9_9GAMM</name>
<dbReference type="NCBIfam" id="TIGR00254">
    <property type="entry name" value="GGDEF"/>
    <property type="match status" value="1"/>
</dbReference>